<dbReference type="GO" id="GO:0055085">
    <property type="term" value="P:transmembrane transport"/>
    <property type="evidence" value="ECO:0007669"/>
    <property type="project" value="InterPro"/>
</dbReference>
<keyword evidence="6 7" id="KW-0472">Membrane</keyword>
<feature type="transmembrane region" description="Helical" evidence="7">
    <location>
        <begin position="254"/>
        <end position="281"/>
    </location>
</feature>
<dbReference type="PANTHER" id="PTHR43163:SF3">
    <property type="entry name" value="PEPTIDE ABC TRANSPORTER PERMEASE PROTEIN"/>
    <property type="match status" value="1"/>
</dbReference>
<evidence type="ECO:0000256" key="6">
    <source>
        <dbReference type="ARBA" id="ARBA00023136"/>
    </source>
</evidence>
<feature type="transmembrane region" description="Helical" evidence="7">
    <location>
        <begin position="194"/>
        <end position="215"/>
    </location>
</feature>
<dbReference type="SUPFAM" id="SSF161098">
    <property type="entry name" value="MetI-like"/>
    <property type="match status" value="1"/>
</dbReference>
<comment type="similarity">
    <text evidence="7">Belongs to the binding-protein-dependent transport system permease family.</text>
</comment>
<feature type="transmembrane region" description="Helical" evidence="7">
    <location>
        <begin position="117"/>
        <end position="137"/>
    </location>
</feature>
<feature type="transmembrane region" description="Helical" evidence="7">
    <location>
        <begin position="23"/>
        <end position="45"/>
    </location>
</feature>
<protein>
    <submittedName>
        <fullName evidence="9">Peptide/nickel transport system permease protein</fullName>
    </submittedName>
</protein>
<organism evidence="9 10">
    <name type="scientific">Rhizobium lusitanum</name>
    <dbReference type="NCBI Taxonomy" id="293958"/>
    <lineage>
        <taxon>Bacteria</taxon>
        <taxon>Pseudomonadati</taxon>
        <taxon>Pseudomonadota</taxon>
        <taxon>Alphaproteobacteria</taxon>
        <taxon>Hyphomicrobiales</taxon>
        <taxon>Rhizobiaceae</taxon>
        <taxon>Rhizobium/Agrobacterium group</taxon>
        <taxon>Rhizobium</taxon>
    </lineage>
</organism>
<name>A0A7X0IQ17_9HYPH</name>
<keyword evidence="4 7" id="KW-0812">Transmembrane</keyword>
<dbReference type="GO" id="GO:0005886">
    <property type="term" value="C:plasma membrane"/>
    <property type="evidence" value="ECO:0007669"/>
    <property type="project" value="UniProtKB-SubCell"/>
</dbReference>
<gene>
    <name evidence="9" type="ORF">GGD46_002017</name>
</gene>
<comment type="subcellular location">
    <subcellularLocation>
        <location evidence="1 7">Cell membrane</location>
        <topology evidence="1 7">Multi-pass membrane protein</topology>
    </subcellularLocation>
</comment>
<dbReference type="Pfam" id="PF19300">
    <property type="entry name" value="BPD_transp_1_N"/>
    <property type="match status" value="1"/>
</dbReference>
<reference evidence="9 10" key="1">
    <citation type="submission" date="2020-08" db="EMBL/GenBank/DDBJ databases">
        <title>Genomic Encyclopedia of Type Strains, Phase IV (KMG-V): Genome sequencing to study the core and pangenomes of soil and plant-associated prokaryotes.</title>
        <authorList>
            <person name="Whitman W."/>
        </authorList>
    </citation>
    <scope>NUCLEOTIDE SEQUENCE [LARGE SCALE GENOMIC DNA]</scope>
    <source>
        <strain evidence="9 10">SEMIA 4060</strain>
    </source>
</reference>
<evidence type="ECO:0000256" key="3">
    <source>
        <dbReference type="ARBA" id="ARBA00022475"/>
    </source>
</evidence>
<dbReference type="InterPro" id="IPR045621">
    <property type="entry name" value="BPD_transp_1_N"/>
</dbReference>
<evidence type="ECO:0000313" key="10">
    <source>
        <dbReference type="Proteomes" id="UP000565576"/>
    </source>
</evidence>
<keyword evidence="3" id="KW-1003">Cell membrane</keyword>
<sequence length="337" mass="35651">MTADSQNHNDPIVIGWLSRLQPLFAMLLQGILTLLAVSLLIFLAARALPGDVANMILGQSATPEQLVSLRSDLGLDQPLWWQYLSWLGGILRGDWGVSLANGQPVADILALAVRNSAALSGVALAVMLPLSVLLGVLAAQFRDGFMDKLFLGMSMIANAVPDFVTGTVLVALFATTVLHVLPAVSFIPPGGSPFSYPIALVLPASTVIIPGVMYLSRLVRVAVIDVMATEYIQTAILKGLSPSRILFRHALPNAVAPIIPAASMVAAFTVGGVVVVEYLFAYPGVGSALVDAVTNRDLPVIQANVLVIASAYFILNLVADTLARRNGAPDRQRRLSA</sequence>
<evidence type="ECO:0000256" key="2">
    <source>
        <dbReference type="ARBA" id="ARBA00022448"/>
    </source>
</evidence>
<dbReference type="Proteomes" id="UP000565576">
    <property type="component" value="Unassembled WGS sequence"/>
</dbReference>
<evidence type="ECO:0000256" key="7">
    <source>
        <dbReference type="RuleBase" id="RU363032"/>
    </source>
</evidence>
<feature type="domain" description="ABC transmembrane type-1" evidence="8">
    <location>
        <begin position="113"/>
        <end position="319"/>
    </location>
</feature>
<accession>A0A7X0IQ17</accession>
<dbReference type="EMBL" id="JACHBG010000003">
    <property type="protein sequence ID" value="MBB6484739.1"/>
    <property type="molecule type" value="Genomic_DNA"/>
</dbReference>
<dbReference type="RefSeq" id="WP_184703570.1">
    <property type="nucleotide sequence ID" value="NZ_JACHBG010000003.1"/>
</dbReference>
<evidence type="ECO:0000256" key="4">
    <source>
        <dbReference type="ARBA" id="ARBA00022692"/>
    </source>
</evidence>
<keyword evidence="2 7" id="KW-0813">Transport</keyword>
<evidence type="ECO:0000256" key="5">
    <source>
        <dbReference type="ARBA" id="ARBA00022989"/>
    </source>
</evidence>
<dbReference type="AlphaFoldDB" id="A0A7X0IQ17"/>
<comment type="caution">
    <text evidence="9">The sequence shown here is derived from an EMBL/GenBank/DDBJ whole genome shotgun (WGS) entry which is preliminary data.</text>
</comment>
<feature type="transmembrane region" description="Helical" evidence="7">
    <location>
        <begin position="301"/>
        <end position="323"/>
    </location>
</feature>
<dbReference type="PANTHER" id="PTHR43163">
    <property type="entry name" value="DIPEPTIDE TRANSPORT SYSTEM PERMEASE PROTEIN DPPB-RELATED"/>
    <property type="match status" value="1"/>
</dbReference>
<proteinExistence type="inferred from homology"/>
<evidence type="ECO:0000313" key="9">
    <source>
        <dbReference type="EMBL" id="MBB6484739.1"/>
    </source>
</evidence>
<evidence type="ECO:0000259" key="8">
    <source>
        <dbReference type="PROSITE" id="PS50928"/>
    </source>
</evidence>
<dbReference type="InterPro" id="IPR035906">
    <property type="entry name" value="MetI-like_sf"/>
</dbReference>
<keyword evidence="5 7" id="KW-1133">Transmembrane helix</keyword>
<evidence type="ECO:0000256" key="1">
    <source>
        <dbReference type="ARBA" id="ARBA00004651"/>
    </source>
</evidence>
<dbReference type="InterPro" id="IPR000515">
    <property type="entry name" value="MetI-like"/>
</dbReference>
<dbReference type="PROSITE" id="PS50928">
    <property type="entry name" value="ABC_TM1"/>
    <property type="match status" value="1"/>
</dbReference>
<dbReference type="Gene3D" id="1.10.3720.10">
    <property type="entry name" value="MetI-like"/>
    <property type="match status" value="1"/>
</dbReference>
<feature type="transmembrane region" description="Helical" evidence="7">
    <location>
        <begin position="149"/>
        <end position="174"/>
    </location>
</feature>
<dbReference type="CDD" id="cd06261">
    <property type="entry name" value="TM_PBP2"/>
    <property type="match status" value="1"/>
</dbReference>
<dbReference type="Pfam" id="PF00528">
    <property type="entry name" value="BPD_transp_1"/>
    <property type="match status" value="1"/>
</dbReference>